<dbReference type="GO" id="GO:0008168">
    <property type="term" value="F:methyltransferase activity"/>
    <property type="evidence" value="ECO:0007669"/>
    <property type="project" value="UniProtKB-KW"/>
</dbReference>
<dbReference type="PANTHER" id="PTHR18895">
    <property type="entry name" value="HEMK METHYLTRANSFERASE"/>
    <property type="match status" value="1"/>
</dbReference>
<dbReference type="Proteomes" id="UP001205560">
    <property type="component" value="Unassembled WGS sequence"/>
</dbReference>
<dbReference type="RefSeq" id="WP_258848407.1">
    <property type="nucleotide sequence ID" value="NZ_JANUGX010000059.1"/>
</dbReference>
<dbReference type="InterPro" id="IPR007848">
    <property type="entry name" value="Small_mtfrase_dom"/>
</dbReference>
<evidence type="ECO:0000259" key="3">
    <source>
        <dbReference type="Pfam" id="PF05175"/>
    </source>
</evidence>
<protein>
    <submittedName>
        <fullName evidence="4">Class I SAM-dependent methyltransferase</fullName>
    </submittedName>
</protein>
<evidence type="ECO:0000256" key="1">
    <source>
        <dbReference type="ARBA" id="ARBA00022603"/>
    </source>
</evidence>
<accession>A0ABT2AEI9</accession>
<dbReference type="CDD" id="cd02440">
    <property type="entry name" value="AdoMet_MTases"/>
    <property type="match status" value="1"/>
</dbReference>
<keyword evidence="2" id="KW-0949">S-adenosyl-L-methionine</keyword>
<keyword evidence="1 4" id="KW-0489">Methyltransferase</keyword>
<dbReference type="Pfam" id="PF05175">
    <property type="entry name" value="MTS"/>
    <property type="match status" value="1"/>
</dbReference>
<dbReference type="GO" id="GO:0032259">
    <property type="term" value="P:methylation"/>
    <property type="evidence" value="ECO:0007669"/>
    <property type="project" value="UniProtKB-KW"/>
</dbReference>
<evidence type="ECO:0000256" key="2">
    <source>
        <dbReference type="ARBA" id="ARBA00022691"/>
    </source>
</evidence>
<reference evidence="4 5" key="1">
    <citation type="submission" date="2022-08" db="EMBL/GenBank/DDBJ databases">
        <title>Reclassification of Massilia species as members of the genera Telluria, Duganella, Pseudoduganella, Mokoshia gen. nov. and Zemynaea gen. nov. using orthogonal and non-orthogonal genome-based approaches.</title>
        <authorList>
            <person name="Bowman J.P."/>
        </authorList>
    </citation>
    <scope>NUCLEOTIDE SEQUENCE [LARGE SCALE GENOMIC DNA]</scope>
    <source>
        <strain evidence="4 5">LMG 28164</strain>
    </source>
</reference>
<dbReference type="Gene3D" id="3.40.50.150">
    <property type="entry name" value="Vaccinia Virus protein VP39"/>
    <property type="match status" value="1"/>
</dbReference>
<dbReference type="SUPFAM" id="SSF53335">
    <property type="entry name" value="S-adenosyl-L-methionine-dependent methyltransferases"/>
    <property type="match status" value="1"/>
</dbReference>
<name>A0ABT2AEI9_9BURK</name>
<keyword evidence="5" id="KW-1185">Reference proteome</keyword>
<comment type="caution">
    <text evidence="4">The sequence shown here is derived from an EMBL/GenBank/DDBJ whole genome shotgun (WGS) entry which is preliminary data.</text>
</comment>
<dbReference type="PANTHER" id="PTHR18895:SF74">
    <property type="entry name" value="MTRF1L RELEASE FACTOR GLUTAMINE METHYLTRANSFERASE"/>
    <property type="match status" value="1"/>
</dbReference>
<dbReference type="EMBL" id="JANUGX010000059">
    <property type="protein sequence ID" value="MCS0592639.1"/>
    <property type="molecule type" value="Genomic_DNA"/>
</dbReference>
<keyword evidence="1 4" id="KW-0808">Transferase</keyword>
<gene>
    <name evidence="4" type="ORF">NX782_26000</name>
</gene>
<evidence type="ECO:0000313" key="4">
    <source>
        <dbReference type="EMBL" id="MCS0592639.1"/>
    </source>
</evidence>
<proteinExistence type="predicted"/>
<feature type="domain" description="Methyltransferase small" evidence="3">
    <location>
        <begin position="132"/>
        <end position="256"/>
    </location>
</feature>
<organism evidence="4 5">
    <name type="scientific">Massilia norwichensis</name>
    <dbReference type="NCBI Taxonomy" id="1442366"/>
    <lineage>
        <taxon>Bacteria</taxon>
        <taxon>Pseudomonadati</taxon>
        <taxon>Pseudomonadota</taxon>
        <taxon>Betaproteobacteria</taxon>
        <taxon>Burkholderiales</taxon>
        <taxon>Oxalobacteraceae</taxon>
        <taxon>Telluria group</taxon>
        <taxon>Massilia</taxon>
    </lineage>
</organism>
<dbReference type="InterPro" id="IPR029063">
    <property type="entry name" value="SAM-dependent_MTases_sf"/>
</dbReference>
<dbReference type="InterPro" id="IPR050320">
    <property type="entry name" value="N5-glutamine_MTase"/>
</dbReference>
<sequence length="320" mass="34872">MTLNLRSPSALSRLGRQLRSQDYAFITVTPATHRRVNRRAENAWAHGLRDVFGWSRPYREGVLPAEIDRLLEEAGLRAEAGQDLGPGYRACIRASTVGRQLYFHSAFPTSDDDAVFFGPDTYRYVAALKRSLASPLLRRPVRRAVDIGCGAGPGAIELALCCPDATVYGADINDDALLLSGINAELNGADKLIPCRGNLLDGVDGQFDVVMSNPPYILDADELPYRHGGGEHGAGLSIDIVKTGLARLHPGGSLLLYTGVAIVAGEDRFLSAIRPLLDEACDEWQYEELDPDIFGGQLECEGYEQVERIAAVWLHAVKRA</sequence>
<evidence type="ECO:0000313" key="5">
    <source>
        <dbReference type="Proteomes" id="UP001205560"/>
    </source>
</evidence>